<evidence type="ECO:0000256" key="4">
    <source>
        <dbReference type="ARBA" id="ARBA00012744"/>
    </source>
</evidence>
<evidence type="ECO:0000256" key="5">
    <source>
        <dbReference type="ARBA" id="ARBA00022729"/>
    </source>
</evidence>
<dbReference type="EC" id="3.2.1.21" evidence="4"/>
<evidence type="ECO:0000313" key="14">
    <source>
        <dbReference type="Proteomes" id="UP000253961"/>
    </source>
</evidence>
<reference evidence="13 14" key="1">
    <citation type="submission" date="2018-07" db="EMBL/GenBank/DDBJ databases">
        <title>Pedobacter sp. nov., isolated from soil.</title>
        <authorList>
            <person name="Zhou L.Y."/>
            <person name="Du Z.J."/>
        </authorList>
    </citation>
    <scope>NUCLEOTIDE SEQUENCE [LARGE SCALE GENOMIC DNA]</scope>
    <source>
        <strain evidence="13 14">JDX94</strain>
    </source>
</reference>
<dbReference type="InterPro" id="IPR001764">
    <property type="entry name" value="Glyco_hydro_3_N"/>
</dbReference>
<dbReference type="Gene3D" id="3.20.20.300">
    <property type="entry name" value="Glycoside hydrolase, family 3, N-terminal domain"/>
    <property type="match status" value="1"/>
</dbReference>
<dbReference type="GO" id="GO:0008422">
    <property type="term" value="F:beta-glucosidase activity"/>
    <property type="evidence" value="ECO:0007669"/>
    <property type="project" value="UniProtKB-EC"/>
</dbReference>
<evidence type="ECO:0000259" key="12">
    <source>
        <dbReference type="SMART" id="SM01217"/>
    </source>
</evidence>
<dbReference type="InterPro" id="IPR051915">
    <property type="entry name" value="Cellulose_Degrad_GH3"/>
</dbReference>
<dbReference type="RefSeq" id="WP_115404186.1">
    <property type="nucleotide sequence ID" value="NZ_QPKV01000008.1"/>
</dbReference>
<dbReference type="FunFam" id="2.60.40.10:FF:000495">
    <property type="entry name" value="Periplasmic beta-glucosidase"/>
    <property type="match status" value="1"/>
</dbReference>
<dbReference type="GO" id="GO:0009251">
    <property type="term" value="P:glucan catabolic process"/>
    <property type="evidence" value="ECO:0007669"/>
    <property type="project" value="TreeGrafter"/>
</dbReference>
<dbReference type="Gene3D" id="3.40.50.1700">
    <property type="entry name" value="Glycoside hydrolase family 3 C-terminal domain"/>
    <property type="match status" value="1"/>
</dbReference>
<dbReference type="GO" id="GO:0042597">
    <property type="term" value="C:periplasmic space"/>
    <property type="evidence" value="ECO:0007669"/>
    <property type="project" value="UniProtKB-SubCell"/>
</dbReference>
<gene>
    <name evidence="13" type="ORF">DU508_18140</name>
</gene>
<dbReference type="Pfam" id="PF01915">
    <property type="entry name" value="Glyco_hydro_3_C"/>
    <property type="match status" value="1"/>
</dbReference>
<dbReference type="Pfam" id="PF14310">
    <property type="entry name" value="Fn3-like"/>
    <property type="match status" value="1"/>
</dbReference>
<comment type="caution">
    <text evidence="13">The sequence shown here is derived from an EMBL/GenBank/DDBJ whole genome shotgun (WGS) entry which is preliminary data.</text>
</comment>
<dbReference type="SUPFAM" id="SSF52279">
    <property type="entry name" value="Beta-D-glucan exohydrolase, C-terminal domain"/>
    <property type="match status" value="1"/>
</dbReference>
<dbReference type="Pfam" id="PF00933">
    <property type="entry name" value="Glyco_hydro_3"/>
    <property type="match status" value="1"/>
</dbReference>
<organism evidence="13 14">
    <name type="scientific">Pedobacter chinensis</name>
    <dbReference type="NCBI Taxonomy" id="2282421"/>
    <lineage>
        <taxon>Bacteria</taxon>
        <taxon>Pseudomonadati</taxon>
        <taxon>Bacteroidota</taxon>
        <taxon>Sphingobacteriia</taxon>
        <taxon>Sphingobacteriales</taxon>
        <taxon>Sphingobacteriaceae</taxon>
        <taxon>Pedobacter</taxon>
    </lineage>
</organism>
<dbReference type="InterPro" id="IPR036962">
    <property type="entry name" value="Glyco_hydro_3_N_sf"/>
</dbReference>
<feature type="domain" description="Fibronectin type III-like" evidence="12">
    <location>
        <begin position="684"/>
        <end position="753"/>
    </location>
</feature>
<dbReference type="OrthoDB" id="9758670at2"/>
<evidence type="ECO:0000256" key="11">
    <source>
        <dbReference type="SAM" id="SignalP"/>
    </source>
</evidence>
<dbReference type="NCBIfam" id="NF011678">
    <property type="entry name" value="PRK15098.1"/>
    <property type="match status" value="1"/>
</dbReference>
<feature type="chain" id="PRO_5016661792" description="Periplasmic beta-glucosidase" evidence="11">
    <location>
        <begin position="20"/>
        <end position="764"/>
    </location>
</feature>
<comment type="subcellular location">
    <subcellularLocation>
        <location evidence="2">Periplasm</location>
    </subcellularLocation>
</comment>
<dbReference type="EMBL" id="QPKV01000008">
    <property type="protein sequence ID" value="RDC55074.1"/>
    <property type="molecule type" value="Genomic_DNA"/>
</dbReference>
<dbReference type="PANTHER" id="PTHR30620">
    <property type="entry name" value="PERIPLASMIC BETA-GLUCOSIDASE-RELATED"/>
    <property type="match status" value="1"/>
</dbReference>
<evidence type="ECO:0000256" key="6">
    <source>
        <dbReference type="ARBA" id="ARBA00022764"/>
    </source>
</evidence>
<protein>
    <recommendedName>
        <fullName evidence="9">Periplasmic beta-glucosidase</fullName>
        <ecNumber evidence="4">3.2.1.21</ecNumber>
    </recommendedName>
</protein>
<evidence type="ECO:0000256" key="1">
    <source>
        <dbReference type="ARBA" id="ARBA00000448"/>
    </source>
</evidence>
<comment type="catalytic activity">
    <reaction evidence="1">
        <text>Hydrolysis of terminal, non-reducing beta-D-glucosyl residues with release of beta-D-glucose.</text>
        <dbReference type="EC" id="3.2.1.21"/>
    </reaction>
</comment>
<name>A0A369PRB1_9SPHI</name>
<dbReference type="PRINTS" id="PR00133">
    <property type="entry name" value="GLHYDRLASE3"/>
</dbReference>
<dbReference type="InterPro" id="IPR017853">
    <property type="entry name" value="GH"/>
</dbReference>
<accession>A0A369PRB1</accession>
<dbReference type="InterPro" id="IPR019800">
    <property type="entry name" value="Glyco_hydro_3_AS"/>
</dbReference>
<comment type="similarity">
    <text evidence="3 10">Belongs to the glycosyl hydrolase 3 family.</text>
</comment>
<dbReference type="FunFam" id="3.20.20.300:FF:000005">
    <property type="entry name" value="Periplasmic beta-glucosidase"/>
    <property type="match status" value="1"/>
</dbReference>
<evidence type="ECO:0000256" key="9">
    <source>
        <dbReference type="ARBA" id="ARBA00067498"/>
    </source>
</evidence>
<dbReference type="SMART" id="SM01217">
    <property type="entry name" value="Fn3_like"/>
    <property type="match status" value="1"/>
</dbReference>
<dbReference type="InterPro" id="IPR026891">
    <property type="entry name" value="Fn3-like"/>
</dbReference>
<keyword evidence="14" id="KW-1185">Reference proteome</keyword>
<keyword evidence="7 10" id="KW-0378">Hydrolase</keyword>
<dbReference type="SUPFAM" id="SSF51445">
    <property type="entry name" value="(Trans)glycosidases"/>
    <property type="match status" value="1"/>
</dbReference>
<dbReference type="PANTHER" id="PTHR30620:SF16">
    <property type="entry name" value="LYSOSOMAL BETA GLUCOSIDASE"/>
    <property type="match status" value="1"/>
</dbReference>
<dbReference type="InterPro" id="IPR036881">
    <property type="entry name" value="Glyco_hydro_3_C_sf"/>
</dbReference>
<dbReference type="Gene3D" id="2.60.40.10">
    <property type="entry name" value="Immunoglobulins"/>
    <property type="match status" value="1"/>
</dbReference>
<dbReference type="AlphaFoldDB" id="A0A369PRB1"/>
<dbReference type="Proteomes" id="UP000253961">
    <property type="component" value="Unassembled WGS sequence"/>
</dbReference>
<sequence>MKKIISILLFVALANSILAQSQKPVSAEEVKMNTFINNLMAKMTIDEKIGQLNLPSSGDITTGQANSSDIGKKIKDGQVGGLFNIKGVDKIRAVQKVAVENSRMKIPLLFGMDVIHGYNTVFPIPLGMSCTWDMDAVQKSARVAAIEASASGINWTFSPMVDISRDPRWGRISEGSGEDAYLGSKIAAAMVKGYQGKLQANNEILACVKHYALYGAAEAGRDYNTTDMSKVRMYNEYFPPYKAAVDAGAASIMASFNEVDGIPATGSKWLMTEVLRNQWGFKGFVVTDYTGIPEMIAHGMGDLQTVSALALNAGIDMDMVGEGFLGTLKKSLAEKKVSVDQINRACRLILQAKYKLGLFTDPYKFCDAQRAEKEVFNAENRQVAREISAESFVLLKNNNNLLPLKKTGTIGLIGPLADNTANMYGTWSVAALFDQSVTVLQGLKNALGADAKILTARGANFLADSTMEHRYVNVHNPTYKRDSRSEADMIKEALEVAKKSDVIVATIGEGSEFTGEASSVTDIQIPETQKNLLKALAKTGKPIVLVLFTGRPLALKWEEENIPAILNVWFPGSEAGNSIADVLFGKVNPSGKLSTTFPQNVGQVPLYYAHKNTGRPLAEGKWFEKFRSNYLDVSNDPLYPFGFGLSYTTFSYSDVKLSSNTLTKGKSITASVTLSNTGKYDGKEVVQLYIRDLVGSITRPVKELKGFQKVSLKAGESKTISFNLTEDDLKFYNSNLKFVAEPGDFKVFIGTNSRDVKEASFTLK</sequence>
<evidence type="ECO:0000313" key="13">
    <source>
        <dbReference type="EMBL" id="RDC55074.1"/>
    </source>
</evidence>
<dbReference type="InterPro" id="IPR013783">
    <property type="entry name" value="Ig-like_fold"/>
</dbReference>
<evidence type="ECO:0000256" key="7">
    <source>
        <dbReference type="ARBA" id="ARBA00022801"/>
    </source>
</evidence>
<evidence type="ECO:0000256" key="3">
    <source>
        <dbReference type="ARBA" id="ARBA00005336"/>
    </source>
</evidence>
<proteinExistence type="inferred from homology"/>
<dbReference type="FunFam" id="3.40.50.1700:FF:000004">
    <property type="entry name" value="Periplasmic beta-glucosidase"/>
    <property type="match status" value="1"/>
</dbReference>
<keyword evidence="5 11" id="KW-0732">Signal</keyword>
<dbReference type="PROSITE" id="PS00775">
    <property type="entry name" value="GLYCOSYL_HYDROL_F3"/>
    <property type="match status" value="1"/>
</dbReference>
<keyword evidence="8 10" id="KW-0326">Glycosidase</keyword>
<evidence type="ECO:0000256" key="10">
    <source>
        <dbReference type="RuleBase" id="RU361161"/>
    </source>
</evidence>
<evidence type="ECO:0000256" key="8">
    <source>
        <dbReference type="ARBA" id="ARBA00023295"/>
    </source>
</evidence>
<feature type="signal peptide" evidence="11">
    <location>
        <begin position="1"/>
        <end position="19"/>
    </location>
</feature>
<keyword evidence="6" id="KW-0574">Periplasm</keyword>
<dbReference type="InterPro" id="IPR002772">
    <property type="entry name" value="Glyco_hydro_3_C"/>
</dbReference>
<evidence type="ECO:0000256" key="2">
    <source>
        <dbReference type="ARBA" id="ARBA00004418"/>
    </source>
</evidence>